<evidence type="ECO:0000259" key="1">
    <source>
        <dbReference type="Pfam" id="PF04366"/>
    </source>
</evidence>
<evidence type="ECO:0000313" key="2">
    <source>
        <dbReference type="EMBL" id="SFL59530.1"/>
    </source>
</evidence>
<accession>A0A1I4IZ34</accession>
<reference evidence="3" key="1">
    <citation type="submission" date="2016-10" db="EMBL/GenBank/DDBJ databases">
        <authorList>
            <person name="Varghese N."/>
            <person name="Submissions S."/>
        </authorList>
    </citation>
    <scope>NUCLEOTIDE SEQUENCE [LARGE SCALE GENOMIC DNA]</scope>
    <source>
        <strain evidence="3">Nm44</strain>
    </source>
</reference>
<feature type="domain" description="Ysc84 actin-binding" evidence="1">
    <location>
        <begin position="108"/>
        <end position="190"/>
    </location>
</feature>
<gene>
    <name evidence="2" type="ORF">SAMN05421863_1001119</name>
</gene>
<dbReference type="Pfam" id="PF04366">
    <property type="entry name" value="Ysc84"/>
    <property type="match status" value="1"/>
</dbReference>
<protein>
    <submittedName>
        <fullName evidence="2">Las17-binding protein actin regulator</fullName>
    </submittedName>
</protein>
<dbReference type="CDD" id="cd11524">
    <property type="entry name" value="SYLF"/>
    <property type="match status" value="1"/>
</dbReference>
<keyword evidence="3" id="KW-1185">Reference proteome</keyword>
<dbReference type="STRING" id="44574.AAW31_09455"/>
<name>A0A1I4IZ34_9PROT</name>
<proteinExistence type="predicted"/>
<dbReference type="EMBL" id="FOUB01000001">
    <property type="protein sequence ID" value="SFL59530.1"/>
    <property type="molecule type" value="Genomic_DNA"/>
</dbReference>
<sequence>MRVNLTIYLILITVSVLMLVGCESTGGKQARMDSQQSSVAAEIDREVDIALAQLFQTTPEARDLAARAKGILVFPHILKAGFIAGAQYGKGAMRKGRTTAGYYNIVAASYGLQAGVQSFSYAMFFMNNEALNYLENSAGFEVGIGPSVVIVDAGLARTLTTTTLKDDVYAFIYGQQGLMAGLGLQGSKISRITP</sequence>
<dbReference type="OrthoDB" id="198978at2"/>
<dbReference type="AlphaFoldDB" id="A0A1I4IZ34"/>
<evidence type="ECO:0000313" key="3">
    <source>
        <dbReference type="Proteomes" id="UP000183287"/>
    </source>
</evidence>
<dbReference type="PROSITE" id="PS51257">
    <property type="entry name" value="PROKAR_LIPOPROTEIN"/>
    <property type="match status" value="1"/>
</dbReference>
<organism evidence="2 3">
    <name type="scientific">Nitrosomonas communis</name>
    <dbReference type="NCBI Taxonomy" id="44574"/>
    <lineage>
        <taxon>Bacteria</taxon>
        <taxon>Pseudomonadati</taxon>
        <taxon>Pseudomonadota</taxon>
        <taxon>Betaproteobacteria</taxon>
        <taxon>Nitrosomonadales</taxon>
        <taxon>Nitrosomonadaceae</taxon>
        <taxon>Nitrosomonas</taxon>
    </lineage>
</organism>
<dbReference type="InterPro" id="IPR007461">
    <property type="entry name" value="Ysc84_actin-binding"/>
</dbReference>
<dbReference type="Proteomes" id="UP000183287">
    <property type="component" value="Unassembled WGS sequence"/>
</dbReference>
<dbReference type="RefSeq" id="WP_074902695.1">
    <property type="nucleotide sequence ID" value="NZ_FOUB01000001.1"/>
</dbReference>